<name>A0A922L7R7_DERFA</name>
<keyword evidence="3" id="KW-1185">Reference proteome</keyword>
<comment type="caution">
    <text evidence="2">The sequence shown here is derived from an EMBL/GenBank/DDBJ whole genome shotgun (WGS) entry which is preliminary data.</text>
</comment>
<feature type="transmembrane region" description="Helical" evidence="1">
    <location>
        <begin position="44"/>
        <end position="70"/>
    </location>
</feature>
<organism evidence="2 3">
    <name type="scientific">Dermatophagoides farinae</name>
    <name type="common">American house dust mite</name>
    <dbReference type="NCBI Taxonomy" id="6954"/>
    <lineage>
        <taxon>Eukaryota</taxon>
        <taxon>Metazoa</taxon>
        <taxon>Ecdysozoa</taxon>
        <taxon>Arthropoda</taxon>
        <taxon>Chelicerata</taxon>
        <taxon>Arachnida</taxon>
        <taxon>Acari</taxon>
        <taxon>Acariformes</taxon>
        <taxon>Sarcoptiformes</taxon>
        <taxon>Astigmata</taxon>
        <taxon>Psoroptidia</taxon>
        <taxon>Analgoidea</taxon>
        <taxon>Pyroglyphidae</taxon>
        <taxon>Dermatophagoidinae</taxon>
        <taxon>Dermatophagoides</taxon>
    </lineage>
</organism>
<protein>
    <recommendedName>
        <fullName evidence="4">Transmembrane protein</fullName>
    </recommendedName>
</protein>
<keyword evidence="1" id="KW-1133">Transmembrane helix</keyword>
<accession>A0A922L7R7</accession>
<evidence type="ECO:0008006" key="4">
    <source>
        <dbReference type="Google" id="ProtNLM"/>
    </source>
</evidence>
<evidence type="ECO:0000313" key="3">
    <source>
        <dbReference type="Proteomes" id="UP000790347"/>
    </source>
</evidence>
<gene>
    <name evidence="2" type="ORF">DERF_006027</name>
</gene>
<dbReference type="AlphaFoldDB" id="A0A922L7R7"/>
<dbReference type="EMBL" id="ASGP02000002">
    <property type="protein sequence ID" value="KAH9522458.1"/>
    <property type="molecule type" value="Genomic_DNA"/>
</dbReference>
<keyword evidence="1" id="KW-0812">Transmembrane</keyword>
<dbReference type="Proteomes" id="UP000790347">
    <property type="component" value="Unassembled WGS sequence"/>
</dbReference>
<evidence type="ECO:0000313" key="2">
    <source>
        <dbReference type="EMBL" id="KAH9522458.1"/>
    </source>
</evidence>
<proteinExistence type="predicted"/>
<evidence type="ECO:0000256" key="1">
    <source>
        <dbReference type="SAM" id="Phobius"/>
    </source>
</evidence>
<reference evidence="2" key="1">
    <citation type="submission" date="2013-05" db="EMBL/GenBank/DDBJ databases">
        <authorList>
            <person name="Yim A.K.Y."/>
            <person name="Chan T.F."/>
            <person name="Ji K.M."/>
            <person name="Liu X.Y."/>
            <person name="Zhou J.W."/>
            <person name="Li R.Q."/>
            <person name="Yang K.Y."/>
            <person name="Li J."/>
            <person name="Li M."/>
            <person name="Law P.T.W."/>
            <person name="Wu Y.L."/>
            <person name="Cai Z.L."/>
            <person name="Qin H."/>
            <person name="Bao Y."/>
            <person name="Leung R.K.K."/>
            <person name="Ng P.K.S."/>
            <person name="Zou J."/>
            <person name="Zhong X.J."/>
            <person name="Ran P.X."/>
            <person name="Zhong N.S."/>
            <person name="Liu Z.G."/>
            <person name="Tsui S.K.W."/>
        </authorList>
    </citation>
    <scope>NUCLEOTIDE SEQUENCE</scope>
    <source>
        <strain evidence="2">Derf</strain>
        <tissue evidence="2">Whole organism</tissue>
    </source>
</reference>
<reference evidence="2" key="2">
    <citation type="journal article" date="2022" name="Res Sq">
        <title>Comparative Genomics Reveals Insights into the Divergent Evolution of Astigmatic Mites and Household Pest Adaptations.</title>
        <authorList>
            <person name="Xiong Q."/>
            <person name="Wan A.T.-Y."/>
            <person name="Liu X.-Y."/>
            <person name="Fung C.S.-H."/>
            <person name="Xiao X."/>
            <person name="Malainual N."/>
            <person name="Hou J."/>
            <person name="Wang L."/>
            <person name="Wang M."/>
            <person name="Yang K."/>
            <person name="Cui Y."/>
            <person name="Leung E."/>
            <person name="Nong W."/>
            <person name="Shin S.-K."/>
            <person name="Au S."/>
            <person name="Jeong K.Y."/>
            <person name="Chew F.T."/>
            <person name="Hui J."/>
            <person name="Leung T.F."/>
            <person name="Tungtrongchitr A."/>
            <person name="Zhong N."/>
            <person name="Liu Z."/>
            <person name="Tsui S."/>
        </authorList>
    </citation>
    <scope>NUCLEOTIDE SEQUENCE</scope>
    <source>
        <strain evidence="2">Derf</strain>
        <tissue evidence="2">Whole organism</tissue>
    </source>
</reference>
<keyword evidence="1" id="KW-0472">Membrane</keyword>
<sequence length="96" mass="10874">MAIDLNRWHHTTSTSSLDRCRKKFRSTISTTLFISSSSSSSSSFYMIALSFYLFTIISTQLFIIPIAAAIENDMMRWRCRSVVSLPICIGTDARPI</sequence>